<evidence type="ECO:0000313" key="2">
    <source>
        <dbReference type="Proteomes" id="UP000821845"/>
    </source>
</evidence>
<sequence>MPFHCTLAHRNGTGARQSEGFVAASLLRDLSAASEGGTFDRGCPTASKQQQCGEHTAETSHLQQLQADYSTVIVRIKPTHPRQEQVLSRI</sequence>
<accession>A0ACB7SPR2</accession>
<comment type="caution">
    <text evidence="1">The sequence shown here is derived from an EMBL/GenBank/DDBJ whole genome shotgun (WGS) entry which is preliminary data.</text>
</comment>
<dbReference type="EMBL" id="CM023483">
    <property type="protein sequence ID" value="KAH6936670.1"/>
    <property type="molecule type" value="Genomic_DNA"/>
</dbReference>
<proteinExistence type="predicted"/>
<reference evidence="1" key="1">
    <citation type="submission" date="2020-05" db="EMBL/GenBank/DDBJ databases">
        <title>Large-scale comparative analyses of tick genomes elucidate their genetic diversity and vector capacities.</title>
        <authorList>
            <person name="Jia N."/>
            <person name="Wang J."/>
            <person name="Shi W."/>
            <person name="Du L."/>
            <person name="Sun Y."/>
            <person name="Zhan W."/>
            <person name="Jiang J."/>
            <person name="Wang Q."/>
            <person name="Zhang B."/>
            <person name="Ji P."/>
            <person name="Sakyi L.B."/>
            <person name="Cui X."/>
            <person name="Yuan T."/>
            <person name="Jiang B."/>
            <person name="Yang W."/>
            <person name="Lam T.T.-Y."/>
            <person name="Chang Q."/>
            <person name="Ding S."/>
            <person name="Wang X."/>
            <person name="Zhu J."/>
            <person name="Ruan X."/>
            <person name="Zhao L."/>
            <person name="Wei J."/>
            <person name="Que T."/>
            <person name="Du C."/>
            <person name="Cheng J."/>
            <person name="Dai P."/>
            <person name="Han X."/>
            <person name="Huang E."/>
            <person name="Gao Y."/>
            <person name="Liu J."/>
            <person name="Shao H."/>
            <person name="Ye R."/>
            <person name="Li L."/>
            <person name="Wei W."/>
            <person name="Wang X."/>
            <person name="Wang C."/>
            <person name="Yang T."/>
            <person name="Huo Q."/>
            <person name="Li W."/>
            <person name="Guo W."/>
            <person name="Chen H."/>
            <person name="Zhou L."/>
            <person name="Ni X."/>
            <person name="Tian J."/>
            <person name="Zhou Y."/>
            <person name="Sheng Y."/>
            <person name="Liu T."/>
            <person name="Pan Y."/>
            <person name="Xia L."/>
            <person name="Li J."/>
            <person name="Zhao F."/>
            <person name="Cao W."/>
        </authorList>
    </citation>
    <scope>NUCLEOTIDE SEQUENCE</scope>
    <source>
        <strain evidence="1">Hyas-2018</strain>
    </source>
</reference>
<dbReference type="Proteomes" id="UP000821845">
    <property type="component" value="Chromosome 3"/>
</dbReference>
<gene>
    <name evidence="1" type="ORF">HPB50_020577</name>
</gene>
<organism evidence="1 2">
    <name type="scientific">Hyalomma asiaticum</name>
    <name type="common">Tick</name>
    <dbReference type="NCBI Taxonomy" id="266040"/>
    <lineage>
        <taxon>Eukaryota</taxon>
        <taxon>Metazoa</taxon>
        <taxon>Ecdysozoa</taxon>
        <taxon>Arthropoda</taxon>
        <taxon>Chelicerata</taxon>
        <taxon>Arachnida</taxon>
        <taxon>Acari</taxon>
        <taxon>Parasitiformes</taxon>
        <taxon>Ixodida</taxon>
        <taxon>Ixodoidea</taxon>
        <taxon>Ixodidae</taxon>
        <taxon>Hyalomminae</taxon>
        <taxon>Hyalomma</taxon>
    </lineage>
</organism>
<keyword evidence="2" id="KW-1185">Reference proteome</keyword>
<protein>
    <submittedName>
        <fullName evidence="1">Uncharacterized protein</fullName>
    </submittedName>
</protein>
<name>A0ACB7SPR2_HYAAI</name>
<evidence type="ECO:0000313" key="1">
    <source>
        <dbReference type="EMBL" id="KAH6936670.1"/>
    </source>
</evidence>